<dbReference type="Proteomes" id="UP000522262">
    <property type="component" value="Unassembled WGS sequence"/>
</dbReference>
<evidence type="ECO:0000256" key="1">
    <source>
        <dbReference type="SAM" id="MobiDB-lite"/>
    </source>
</evidence>
<reference evidence="2 3" key="1">
    <citation type="submission" date="2020-05" db="EMBL/GenBank/DDBJ databases">
        <title>Identification and distribution of gene clusters putatively required for synthesis of sphingolipid metabolism inhibitors in phylogenetically diverse species of the filamentous fungus Fusarium.</title>
        <authorList>
            <person name="Kim H.-S."/>
            <person name="Busman M."/>
            <person name="Brown D.W."/>
            <person name="Divon H."/>
            <person name="Uhlig S."/>
            <person name="Proctor R.H."/>
        </authorList>
    </citation>
    <scope>NUCLEOTIDE SEQUENCE [LARGE SCALE GENOMIC DNA]</scope>
    <source>
        <strain evidence="2 3">NRRL 53147</strain>
    </source>
</reference>
<evidence type="ECO:0000313" key="2">
    <source>
        <dbReference type="EMBL" id="KAF5531687.1"/>
    </source>
</evidence>
<gene>
    <name evidence="2" type="ORF">FMEXI_12833</name>
</gene>
<feature type="compositionally biased region" description="Polar residues" evidence="1">
    <location>
        <begin position="434"/>
        <end position="444"/>
    </location>
</feature>
<feature type="region of interest" description="Disordered" evidence="1">
    <location>
        <begin position="418"/>
        <end position="446"/>
    </location>
</feature>
<comment type="caution">
    <text evidence="2">The sequence shown here is derived from an EMBL/GenBank/DDBJ whole genome shotgun (WGS) entry which is preliminary data.</text>
</comment>
<accession>A0A8H5I8V2</accession>
<name>A0A8H5I8V2_9HYPO</name>
<proteinExistence type="predicted"/>
<evidence type="ECO:0000313" key="3">
    <source>
        <dbReference type="Proteomes" id="UP000522262"/>
    </source>
</evidence>
<sequence length="1319" mass="146319">MAPSPDGSATSAPRDATLLIPMKIDLLGLGNQEAYSEQCPNVTLLPTNLFDYSKLRLRKQTVQADLQDHADFDSARVTTANPRLYDLTTSQPRPHVSGISISWTLPQMYRWESASEKQDEFSAADTPPNRWMVARVTRNAATNAGWVIESDVCRHIDDMDPSIDLMTDVSQYIRAPEKLTDERIIDLQGEYFLGEKRNLEDWAERSDSSTIVRVKRLKANSAGNILFADYQPHNPNVFSFHDPLDDIPAGTEIGYSVIGWHADINEDPWIGKPPNMTNGQILEQLNMVLDKTKMDQADVMKWTTSQSPARHICHGSTYTLLKWDPDAKSIDVRNPSLSAEAQAVIMKSDGSLAVGTDPFDALGALMQAGNAGQSHQDLQKLQNIAVSGTHHADLDKQAEAEEFLRVLREFKQVEGGSQWKIAPSGDKQDGKVNQADQGGSSAPQLTDDDKTALQEINAVQWACDHIRFNIDYRRWKLFCEWWRCVTNDAVSETERVLANHAVLVTEMKSLDDKLTNTKSHLENLISDFSLDKTRKVSNFELTKVPSDSFVQRKDPTVALLGCKSPWPDGFSDCQPVRLLSQCIKAFEAKRFGDDAYQAAMDMTDNIVSIPTAAALAHGEHVGYMCASVGDSLLELKANEVIPPYCNAIFNTEAVLDSPLVPLYVEWEAEYFHIPYNLWEPQHTRRTAAQVYPELTQSLKPNKDVSSNKSHYPRRAMGGRALLHPSPGGSVANILRNSVGRLPESMLESVLAIPERDQLYAKMEGIPSLACRLDGFQDQLVTLISGTAHVRPTLPDGTAMPEAVAAGKAAGFTADTLEMIRNHCDPLPYGDGVDPEAVFIPVTHGQVKFKKFNVIDKFGRGVEVVDGDGLMPSISSVYQPSCRMVDGKETPNVVVSTGDNCEYFQIPPSINQPARLFNAYLKPGATGQSTWRPCGEWEDPVCGYIMYNSADLSLQVFTSAGDLRAEILISESNTTTKAAHVYQPPMSDGIFEPPLTDADEQWKTNILDDFIQSLKTERYALRMIEILGDASSCMAPPAESYSSIMNAAFGRPFALAIAGWSIELNHEELQPQTSLQNLTGKSYQRLSDYDLPLHLGLKEYSDDGLAAYMPLRSDAPTQPDFGKIFTFWTSGVPETDLNEDFACHPIHTSTLPTLKARHVDLFEGRHLLEVDDMIKRRQEQILPFCLLVDVFHPVKAQTGVLPPSSLALPDWAVQQALRKIRLCYRAGPFLFREDPLKSLSPTGAEDTPPPSAAGDGVHVPVVPYGKWSWLQPYIVEGDMKYCSQDVDKAEAKGDVLEVRKYPFTMADGIMVSTEPLLHQV</sequence>
<organism evidence="2 3">
    <name type="scientific">Fusarium mexicanum</name>
    <dbReference type="NCBI Taxonomy" id="751941"/>
    <lineage>
        <taxon>Eukaryota</taxon>
        <taxon>Fungi</taxon>
        <taxon>Dikarya</taxon>
        <taxon>Ascomycota</taxon>
        <taxon>Pezizomycotina</taxon>
        <taxon>Sordariomycetes</taxon>
        <taxon>Hypocreomycetidae</taxon>
        <taxon>Hypocreales</taxon>
        <taxon>Nectriaceae</taxon>
        <taxon>Fusarium</taxon>
        <taxon>Fusarium fujikuroi species complex</taxon>
    </lineage>
</organism>
<keyword evidence="3" id="KW-1185">Reference proteome</keyword>
<dbReference type="EMBL" id="JAAOAM010000392">
    <property type="protein sequence ID" value="KAF5531687.1"/>
    <property type="molecule type" value="Genomic_DNA"/>
</dbReference>
<protein>
    <submittedName>
        <fullName evidence="2">Uncharacterized protein</fullName>
    </submittedName>
</protein>